<dbReference type="Proteomes" id="UP001626550">
    <property type="component" value="Unassembled WGS sequence"/>
</dbReference>
<accession>A0ABD2Q8T0</accession>
<evidence type="ECO:0000313" key="2">
    <source>
        <dbReference type="Proteomes" id="UP001626550"/>
    </source>
</evidence>
<dbReference type="AlphaFoldDB" id="A0ABD2Q8T0"/>
<protein>
    <submittedName>
        <fullName evidence="1">Uncharacterized protein</fullName>
    </submittedName>
</protein>
<sequence>MQLDDEEGGYIGYDYRCYLVVKLVKEIYTRAGIPCKEEDVMKRELNKFVNENYHRKKKSIKFVNEKGLIFKKLAYFGECVCPMSGKTCECSPENRLTAEAYDFVRDQDSTRTLHIINSDESKVAYISLSDTSNKRLKPAKFENCDWIHLTGPVNSPTRAYLVCKKNCTPIDAFVALITCFKQDNAHLFK</sequence>
<proteinExistence type="predicted"/>
<keyword evidence="2" id="KW-1185">Reference proteome</keyword>
<evidence type="ECO:0000313" key="1">
    <source>
        <dbReference type="EMBL" id="KAL3315965.1"/>
    </source>
</evidence>
<comment type="caution">
    <text evidence="1">The sequence shown here is derived from an EMBL/GenBank/DDBJ whole genome shotgun (WGS) entry which is preliminary data.</text>
</comment>
<dbReference type="EMBL" id="JBJKFK010000629">
    <property type="protein sequence ID" value="KAL3315965.1"/>
    <property type="molecule type" value="Genomic_DNA"/>
</dbReference>
<gene>
    <name evidence="1" type="ORF">Ciccas_005392</name>
</gene>
<name>A0ABD2Q8T0_9PLAT</name>
<reference evidence="1 2" key="1">
    <citation type="submission" date="2024-11" db="EMBL/GenBank/DDBJ databases">
        <title>Adaptive evolution of stress response genes in parasites aligns with host niche diversity.</title>
        <authorList>
            <person name="Hahn C."/>
            <person name="Resl P."/>
        </authorList>
    </citation>
    <scope>NUCLEOTIDE SEQUENCE [LARGE SCALE GENOMIC DNA]</scope>
    <source>
        <strain evidence="1">EGGRZ-B1_66</strain>
        <tissue evidence="1">Body</tissue>
    </source>
</reference>
<organism evidence="1 2">
    <name type="scientific">Cichlidogyrus casuarinus</name>
    <dbReference type="NCBI Taxonomy" id="1844966"/>
    <lineage>
        <taxon>Eukaryota</taxon>
        <taxon>Metazoa</taxon>
        <taxon>Spiralia</taxon>
        <taxon>Lophotrochozoa</taxon>
        <taxon>Platyhelminthes</taxon>
        <taxon>Monogenea</taxon>
        <taxon>Monopisthocotylea</taxon>
        <taxon>Dactylogyridea</taxon>
        <taxon>Ancyrocephalidae</taxon>
        <taxon>Cichlidogyrus</taxon>
    </lineage>
</organism>